<feature type="transmembrane region" description="Helical" evidence="7">
    <location>
        <begin position="288"/>
        <end position="305"/>
    </location>
</feature>
<dbReference type="GO" id="GO:0016020">
    <property type="term" value="C:membrane"/>
    <property type="evidence" value="ECO:0007669"/>
    <property type="project" value="UniProtKB-SubCell"/>
</dbReference>
<dbReference type="SUPFAM" id="SSF103481">
    <property type="entry name" value="Multidrug resistance efflux transporter EmrE"/>
    <property type="match status" value="2"/>
</dbReference>
<comment type="subcellular location">
    <subcellularLocation>
        <location evidence="1">Membrane</location>
        <topology evidence="1">Multi-pass membrane protein</topology>
    </subcellularLocation>
</comment>
<feature type="transmembrane region" description="Helical" evidence="7">
    <location>
        <begin position="87"/>
        <end position="108"/>
    </location>
</feature>
<comment type="caution">
    <text evidence="10">The sequence shown here is derived from an EMBL/GenBank/DDBJ whole genome shotgun (WGS) entry which is preliminary data.</text>
</comment>
<sequence>MHMRLPGLLAHIGAPPPAVLGLYMQLFSSACVTVMSLVAKVAGSIGLPVFEIVLARSLVLLIMSAAMLARRGAAAEWPWRSERRLLLLVRGMLGFGAVSCLYWAVQYLPLGDTAVLTFLAPVFVAAAAPLVLGERAGKGVALAMPLCVAGVVLVAQPEFLFGAGVQALSAVGVTIGIGQAVFSAAAKLCIRSLGSTEPVASIIFAMAGVSTLGSTLFCALLPGQFVVPHSAAAWGLLLAAGLLGCGVQLLATTALKLSKVAATISMSYSAVVWGVLLDLVVYHKAPSLLSLLGAALVCASSFLIVRYEARSKEALSPVELKAKDSARLEVAADAYWQRLEAGAGGSAAGTAAADGSSLPPEIVAAGIGAAGNLLADGAKGLAKAARNRFGGGGSGGGGGGGGEENRGQREELLVALQQIAVLERQAAARTELVQHLSMLLCFALAQQQSAQDDAARARNEAARERAASDQLRQELSAALGREAVRRRKRRRMRRGDAAVPELPSN</sequence>
<evidence type="ECO:0000313" key="9">
    <source>
        <dbReference type="EMBL" id="PRW58707.1"/>
    </source>
</evidence>
<evidence type="ECO:0000256" key="2">
    <source>
        <dbReference type="ARBA" id="ARBA00007635"/>
    </source>
</evidence>
<dbReference type="EMBL" id="LHPG02000005">
    <property type="protein sequence ID" value="PRW58707.1"/>
    <property type="molecule type" value="Genomic_DNA"/>
</dbReference>
<dbReference type="AlphaFoldDB" id="A0A2P6TXC8"/>
<dbReference type="EMBL" id="LHPG02000005">
    <property type="protein sequence ID" value="PRW58708.1"/>
    <property type="molecule type" value="Genomic_DNA"/>
</dbReference>
<feature type="compositionally biased region" description="Basic and acidic residues" evidence="6">
    <location>
        <begin position="455"/>
        <end position="467"/>
    </location>
</feature>
<evidence type="ECO:0000256" key="1">
    <source>
        <dbReference type="ARBA" id="ARBA00004141"/>
    </source>
</evidence>
<comment type="similarity">
    <text evidence="2">Belongs to the drug/metabolite transporter (DMT) superfamily. Plant drug/metabolite exporter (P-DME) (TC 2.A.7.4) family.</text>
</comment>
<evidence type="ECO:0000256" key="6">
    <source>
        <dbReference type="SAM" id="MobiDB-lite"/>
    </source>
</evidence>
<feature type="transmembrane region" description="Helical" evidence="7">
    <location>
        <begin position="45"/>
        <end position="66"/>
    </location>
</feature>
<protein>
    <submittedName>
        <fullName evidence="10">Multidrug transporter isoform A</fullName>
    </submittedName>
    <submittedName>
        <fullName evidence="9">Multidrug transporter isoform B</fullName>
    </submittedName>
</protein>
<feature type="domain" description="EamA" evidence="8">
    <location>
        <begin position="21"/>
        <end position="154"/>
    </location>
</feature>
<feature type="region of interest" description="Disordered" evidence="6">
    <location>
        <begin position="455"/>
        <end position="505"/>
    </location>
</feature>
<feature type="compositionally biased region" description="Basic residues" evidence="6">
    <location>
        <begin position="484"/>
        <end position="493"/>
    </location>
</feature>
<feature type="transmembrane region" description="Helical" evidence="7">
    <location>
        <begin position="139"/>
        <end position="155"/>
    </location>
</feature>
<accession>A0A2P6TXC8</accession>
<feature type="transmembrane region" description="Helical" evidence="7">
    <location>
        <begin position="114"/>
        <end position="132"/>
    </location>
</feature>
<dbReference type="Proteomes" id="UP000239899">
    <property type="component" value="Unassembled WGS sequence"/>
</dbReference>
<reference evidence="10" key="2">
    <citation type="submission" date="2018-02" db="EMBL/GenBank/DDBJ databases">
        <authorList>
            <person name="Cohen D.B."/>
            <person name="Kent A.D."/>
        </authorList>
    </citation>
    <scope>NUCLEOTIDE SEQUENCE</scope>
    <source>
        <strain evidence="10">1602</strain>
    </source>
</reference>
<evidence type="ECO:0000256" key="3">
    <source>
        <dbReference type="ARBA" id="ARBA00022692"/>
    </source>
</evidence>
<evidence type="ECO:0000313" key="10">
    <source>
        <dbReference type="EMBL" id="PRW58708.1"/>
    </source>
</evidence>
<evidence type="ECO:0000313" key="11">
    <source>
        <dbReference type="Proteomes" id="UP000239899"/>
    </source>
</evidence>
<name>A0A2P6TXC8_CHLSO</name>
<evidence type="ECO:0000256" key="5">
    <source>
        <dbReference type="ARBA" id="ARBA00023136"/>
    </source>
</evidence>
<keyword evidence="11" id="KW-1185">Reference proteome</keyword>
<dbReference type="PANTHER" id="PTHR22911">
    <property type="entry name" value="ACYL-MALONYL CONDENSING ENZYME-RELATED"/>
    <property type="match status" value="1"/>
</dbReference>
<feature type="transmembrane region" description="Helical" evidence="7">
    <location>
        <begin position="231"/>
        <end position="251"/>
    </location>
</feature>
<dbReference type="InterPro" id="IPR037185">
    <property type="entry name" value="EmrE-like"/>
</dbReference>
<keyword evidence="5 7" id="KW-0472">Membrane</keyword>
<proteinExistence type="inferred from homology"/>
<feature type="transmembrane region" description="Helical" evidence="7">
    <location>
        <begin position="260"/>
        <end position="282"/>
    </location>
</feature>
<feature type="transmembrane region" description="Helical" evidence="7">
    <location>
        <begin position="167"/>
        <end position="190"/>
    </location>
</feature>
<evidence type="ECO:0000256" key="7">
    <source>
        <dbReference type="SAM" id="Phobius"/>
    </source>
</evidence>
<dbReference type="PROSITE" id="PS51257">
    <property type="entry name" value="PROKAR_LIPOPROTEIN"/>
    <property type="match status" value="1"/>
</dbReference>
<evidence type="ECO:0000256" key="4">
    <source>
        <dbReference type="ARBA" id="ARBA00022989"/>
    </source>
</evidence>
<organism evidence="10 11">
    <name type="scientific">Chlorella sorokiniana</name>
    <name type="common">Freshwater green alga</name>
    <dbReference type="NCBI Taxonomy" id="3076"/>
    <lineage>
        <taxon>Eukaryota</taxon>
        <taxon>Viridiplantae</taxon>
        <taxon>Chlorophyta</taxon>
        <taxon>core chlorophytes</taxon>
        <taxon>Trebouxiophyceae</taxon>
        <taxon>Chlorellales</taxon>
        <taxon>Chlorellaceae</taxon>
        <taxon>Chlorella clade</taxon>
        <taxon>Chlorella</taxon>
    </lineage>
</organism>
<dbReference type="Pfam" id="PF00892">
    <property type="entry name" value="EamA"/>
    <property type="match status" value="1"/>
</dbReference>
<keyword evidence="3 7" id="KW-0812">Transmembrane</keyword>
<dbReference type="InterPro" id="IPR000620">
    <property type="entry name" value="EamA_dom"/>
</dbReference>
<reference evidence="10 11" key="1">
    <citation type="journal article" date="2018" name="Plant J.">
        <title>Genome sequences of Chlorella sorokiniana UTEX 1602 and Micractinium conductrix SAG 241.80: implications to maltose excretion by a green alga.</title>
        <authorList>
            <person name="Arriola M.B."/>
            <person name="Velmurugan N."/>
            <person name="Zhang Y."/>
            <person name="Plunkett M.H."/>
            <person name="Hondzo H."/>
            <person name="Barney B.M."/>
        </authorList>
    </citation>
    <scope>NUCLEOTIDE SEQUENCE [LARGE SCALE GENOMIC DNA]</scope>
    <source>
        <strain evidence="10">1602</strain>
        <strain evidence="11">UTEX 1602</strain>
    </source>
</reference>
<feature type="transmembrane region" description="Helical" evidence="7">
    <location>
        <begin position="202"/>
        <end position="225"/>
    </location>
</feature>
<dbReference type="PANTHER" id="PTHR22911:SF6">
    <property type="entry name" value="SOLUTE CARRIER FAMILY 35 MEMBER G1"/>
    <property type="match status" value="1"/>
</dbReference>
<evidence type="ECO:0000259" key="8">
    <source>
        <dbReference type="Pfam" id="PF00892"/>
    </source>
</evidence>
<gene>
    <name evidence="10" type="ORF">C2E21_3096</name>
</gene>
<keyword evidence="4 7" id="KW-1133">Transmembrane helix</keyword>
<dbReference type="OrthoDB" id="306876at2759"/>